<organism evidence="1">
    <name type="scientific">uncultured Citrobacter sp</name>
    <dbReference type="NCBI Taxonomy" id="200446"/>
    <lineage>
        <taxon>Bacteria</taxon>
        <taxon>Pseudomonadati</taxon>
        <taxon>Pseudomonadota</taxon>
        <taxon>Gammaproteobacteria</taxon>
        <taxon>Enterobacterales</taxon>
        <taxon>Enterobacteriaceae</taxon>
        <taxon>Citrobacter</taxon>
        <taxon>environmental samples</taxon>
    </lineage>
</organism>
<gene>
    <name evidence="1" type="ORF">KM92CIT3_80692</name>
</gene>
<dbReference type="EMBL" id="FLUB01000020">
    <property type="protein sequence ID" value="SBV68088.1"/>
    <property type="molecule type" value="Genomic_DNA"/>
</dbReference>
<reference evidence="1" key="1">
    <citation type="submission" date="2016-04" db="EMBL/GenBank/DDBJ databases">
        <authorList>
            <person name="Evans L.H."/>
            <person name="Alamgir A."/>
            <person name="Owens N."/>
            <person name="Weber N.D."/>
            <person name="Virtaneva K."/>
            <person name="Barbian K."/>
            <person name="Babar A."/>
            <person name="Rosenke K."/>
        </authorList>
    </citation>
    <scope>NUCLEOTIDE SEQUENCE</scope>
    <source>
        <strain evidence="1">92-3</strain>
    </source>
</reference>
<proteinExistence type="predicted"/>
<sequence length="47" mass="5631">MLSNYLLLEVRHKSNKLRFLYILHIKLRTLQNNPNTSKKKNKYSIAS</sequence>
<dbReference type="AlphaFoldDB" id="A0A212IMU2"/>
<evidence type="ECO:0000313" key="1">
    <source>
        <dbReference type="EMBL" id="SBV68088.1"/>
    </source>
</evidence>
<name>A0A212IMU2_9ENTR</name>
<accession>A0A212IMU2</accession>
<protein>
    <submittedName>
        <fullName evidence="1">Uncharacterized protein</fullName>
    </submittedName>
</protein>